<dbReference type="Gene3D" id="3.40.190.290">
    <property type="match status" value="1"/>
</dbReference>
<evidence type="ECO:0000313" key="5">
    <source>
        <dbReference type="EMBL" id="ARC38731.1"/>
    </source>
</evidence>
<dbReference type="PANTHER" id="PTHR30419:SF8">
    <property type="entry name" value="NITROGEN ASSIMILATION TRANSCRIPTIONAL ACTIVATOR-RELATED"/>
    <property type="match status" value="1"/>
</dbReference>
<keyword evidence="6" id="KW-1185">Reference proteome</keyword>
<dbReference type="GO" id="GO:0003700">
    <property type="term" value="F:DNA-binding transcription factor activity"/>
    <property type="evidence" value="ECO:0007669"/>
    <property type="project" value="InterPro"/>
</dbReference>
<dbReference type="Gene3D" id="1.10.10.10">
    <property type="entry name" value="Winged helix-like DNA-binding domain superfamily/Winged helix DNA-binding domain"/>
    <property type="match status" value="1"/>
</dbReference>
<dbReference type="GO" id="GO:0005829">
    <property type="term" value="C:cytosol"/>
    <property type="evidence" value="ECO:0007669"/>
    <property type="project" value="TreeGrafter"/>
</dbReference>
<geneLocation type="plasmid" evidence="5 6">
    <name>unnamed3</name>
</geneLocation>
<proteinExistence type="inferred from homology"/>
<dbReference type="Pfam" id="PF00126">
    <property type="entry name" value="HTH_1"/>
    <property type="match status" value="1"/>
</dbReference>
<dbReference type="Pfam" id="PF03466">
    <property type="entry name" value="LysR_substrate"/>
    <property type="match status" value="1"/>
</dbReference>
<sequence>MSAFSREFFTFIEVAREKSIRRAAEKLNLSASALSRQMQILEQGFGTPLFVRVPQGVRLTEPGEALLAQAQKWLDDETALRAAMRTRGGAPGLRLGVMECLTPFLAHGLAGGGALTIRVGSTEALVEQLRGNQIDAMLAFNVPRLPELRVHDERSYDLGVVYAPALAPRGTAPFRLEDCVHHPLCLPDTSLSVWPRLDAEIYRVHAEPRIVLRTNAIALLTDYVAAGIGISFLTSLDAAAGVASGRFRFAKLANRRLAERLFLCSAVNAPLGKAHLRQVGALFKAIP</sequence>
<dbReference type="InterPro" id="IPR050950">
    <property type="entry name" value="HTH-type_LysR_regulators"/>
</dbReference>
<dbReference type="eggNOG" id="COG0583">
    <property type="taxonomic scope" value="Bacteria"/>
</dbReference>
<dbReference type="PROSITE" id="PS50931">
    <property type="entry name" value="HTH_LYSR"/>
    <property type="match status" value="1"/>
</dbReference>
<organism evidence="5 6">
    <name type="scientific">Paracoccus yeei</name>
    <dbReference type="NCBI Taxonomy" id="147645"/>
    <lineage>
        <taxon>Bacteria</taxon>
        <taxon>Pseudomonadati</taxon>
        <taxon>Pseudomonadota</taxon>
        <taxon>Alphaproteobacteria</taxon>
        <taxon>Rhodobacterales</taxon>
        <taxon>Paracoccaceae</taxon>
        <taxon>Paracoccus</taxon>
    </lineage>
</organism>
<gene>
    <name evidence="5" type="ORF">A6J80_20745</name>
</gene>
<evidence type="ECO:0000256" key="4">
    <source>
        <dbReference type="ARBA" id="ARBA00023163"/>
    </source>
</evidence>
<dbReference type="SUPFAM" id="SSF53850">
    <property type="entry name" value="Periplasmic binding protein-like II"/>
    <property type="match status" value="1"/>
</dbReference>
<dbReference type="InterPro" id="IPR036388">
    <property type="entry name" value="WH-like_DNA-bd_sf"/>
</dbReference>
<dbReference type="AlphaFoldDB" id="A0A1V0GY34"/>
<dbReference type="KEGG" id="pye:A6J80_20745"/>
<dbReference type="InterPro" id="IPR005119">
    <property type="entry name" value="LysR_subst-bd"/>
</dbReference>
<keyword evidence="5" id="KW-0614">Plasmid</keyword>
<name>A0A1V0GY34_9RHOB</name>
<reference evidence="5" key="1">
    <citation type="submission" date="2017-12" db="EMBL/GenBank/DDBJ databases">
        <title>FDA dAtabase for Regulatory Grade micrObial Sequences (FDA-ARGOS): Supporting development and validation of Infectious Disease Dx tests.</title>
        <authorList>
            <person name="Campos J."/>
            <person name="Goldberg B."/>
            <person name="Tallon L."/>
            <person name="Sadzewicz L."/>
            <person name="Sengamalay N."/>
            <person name="Ott S."/>
            <person name="Godinez A."/>
            <person name="Nagaraj S."/>
            <person name="Vyas G."/>
            <person name="Aluvathingal J."/>
            <person name="Nadendla S."/>
            <person name="Geyer C."/>
            <person name="Nandy P."/>
            <person name="Hobson J."/>
            <person name="Sichtig H."/>
        </authorList>
    </citation>
    <scope>NUCLEOTIDE SEQUENCE</scope>
    <source>
        <strain evidence="5">FDAARGOS_252</strain>
        <plasmid evidence="5">unnamed3</plasmid>
    </source>
</reference>
<dbReference type="PRINTS" id="PR00039">
    <property type="entry name" value="HTHLYSR"/>
</dbReference>
<evidence type="ECO:0000313" key="6">
    <source>
        <dbReference type="Proteomes" id="UP000191257"/>
    </source>
</evidence>
<dbReference type="InterPro" id="IPR036390">
    <property type="entry name" value="WH_DNA-bd_sf"/>
</dbReference>
<dbReference type="OrthoDB" id="9803030at2"/>
<dbReference type="InterPro" id="IPR000847">
    <property type="entry name" value="LysR_HTH_N"/>
</dbReference>
<accession>A0A1V0GY34</accession>
<keyword evidence="3" id="KW-0238">DNA-binding</keyword>
<dbReference type="Proteomes" id="UP000191257">
    <property type="component" value="Plasmid unnamed3"/>
</dbReference>
<keyword evidence="4" id="KW-0804">Transcription</keyword>
<protein>
    <submittedName>
        <fullName evidence="5">LysR family transcriptional regulator</fullName>
    </submittedName>
</protein>
<evidence type="ECO:0000256" key="1">
    <source>
        <dbReference type="ARBA" id="ARBA00009437"/>
    </source>
</evidence>
<dbReference type="EMBL" id="CP020443">
    <property type="protein sequence ID" value="ARC38731.1"/>
    <property type="molecule type" value="Genomic_DNA"/>
</dbReference>
<evidence type="ECO:0000256" key="3">
    <source>
        <dbReference type="ARBA" id="ARBA00023125"/>
    </source>
</evidence>
<dbReference type="GO" id="GO:0003677">
    <property type="term" value="F:DNA binding"/>
    <property type="evidence" value="ECO:0007669"/>
    <property type="project" value="UniProtKB-KW"/>
</dbReference>
<comment type="similarity">
    <text evidence="1">Belongs to the LysR transcriptional regulatory family.</text>
</comment>
<dbReference type="PANTHER" id="PTHR30419">
    <property type="entry name" value="HTH-TYPE TRANSCRIPTIONAL REGULATOR YBHD"/>
    <property type="match status" value="1"/>
</dbReference>
<dbReference type="SUPFAM" id="SSF46785">
    <property type="entry name" value="Winged helix' DNA-binding domain"/>
    <property type="match status" value="1"/>
</dbReference>
<evidence type="ECO:0000256" key="2">
    <source>
        <dbReference type="ARBA" id="ARBA00023015"/>
    </source>
</evidence>
<keyword evidence="2" id="KW-0805">Transcription regulation</keyword>
<dbReference type="RefSeq" id="WP_028719731.1">
    <property type="nucleotide sequence ID" value="NZ_CAWMZI010000004.1"/>
</dbReference>